<feature type="compositionally biased region" description="Polar residues" evidence="1">
    <location>
        <begin position="206"/>
        <end position="217"/>
    </location>
</feature>
<name>A0A2Z5MTF1_BURPY</name>
<feature type="compositionally biased region" description="Pro residues" evidence="1">
    <location>
        <begin position="238"/>
        <end position="254"/>
    </location>
</feature>
<evidence type="ECO:0000256" key="1">
    <source>
        <dbReference type="SAM" id="MobiDB-lite"/>
    </source>
</evidence>
<reference evidence="2 3" key="1">
    <citation type="journal article" date="2018" name="ISME J.">
        <title>Involvement of Burkholderiaceae and sulfurous volatiles in disease-suppressive soils.</title>
        <authorList>
            <person name="Carrion V.J."/>
            <person name="Cordovez V."/>
            <person name="Tyc O."/>
            <person name="Etalo D.W."/>
            <person name="de Bruijn I."/>
            <person name="de Jager V.C."/>
            <person name="Medema M.H."/>
            <person name="Eberl L."/>
            <person name="Raaijmakers J.M."/>
        </authorList>
    </citation>
    <scope>NUCLEOTIDE SEQUENCE [LARGE SCALE GENOMIC DNA]</scope>
    <source>
        <strain evidence="3">mHSR5</strain>
    </source>
</reference>
<feature type="compositionally biased region" description="Gly residues" evidence="1">
    <location>
        <begin position="1"/>
        <end position="16"/>
    </location>
</feature>
<protein>
    <submittedName>
        <fullName evidence="2">Nuclease</fullName>
    </submittedName>
</protein>
<evidence type="ECO:0000313" key="3">
    <source>
        <dbReference type="Proteomes" id="UP000253104"/>
    </source>
</evidence>
<dbReference type="OrthoDB" id="6675421at2"/>
<evidence type="ECO:0000313" key="2">
    <source>
        <dbReference type="EMBL" id="AXF20570.1"/>
    </source>
</evidence>
<proteinExistence type="predicted"/>
<dbReference type="Proteomes" id="UP000253104">
    <property type="component" value="Chromosome mHSR5_A"/>
</dbReference>
<gene>
    <name evidence="2" type="ORF">CUJ89_08790</name>
</gene>
<dbReference type="EMBL" id="CP024902">
    <property type="protein sequence ID" value="AXF20570.1"/>
    <property type="molecule type" value="Genomic_DNA"/>
</dbReference>
<feature type="compositionally biased region" description="Low complexity" evidence="1">
    <location>
        <begin position="228"/>
        <end position="237"/>
    </location>
</feature>
<feature type="region of interest" description="Disordered" evidence="1">
    <location>
        <begin position="1"/>
        <end position="27"/>
    </location>
</feature>
<feature type="region of interest" description="Disordered" evidence="1">
    <location>
        <begin position="192"/>
        <end position="254"/>
    </location>
</feature>
<organism evidence="2 3">
    <name type="scientific">Burkholderia pyrrocinia</name>
    <name type="common">Pseudomonas pyrrocinia</name>
    <dbReference type="NCBI Taxonomy" id="60550"/>
    <lineage>
        <taxon>Bacteria</taxon>
        <taxon>Pseudomonadati</taxon>
        <taxon>Pseudomonadota</taxon>
        <taxon>Betaproteobacteria</taxon>
        <taxon>Burkholderiales</taxon>
        <taxon>Burkholderiaceae</taxon>
        <taxon>Burkholderia</taxon>
        <taxon>Burkholderia cepacia complex</taxon>
    </lineage>
</organism>
<dbReference type="RefSeq" id="WP_114176983.1">
    <property type="nucleotide sequence ID" value="NZ_CP024902.1"/>
</dbReference>
<feature type="region of interest" description="Disordered" evidence="1">
    <location>
        <begin position="128"/>
        <end position="157"/>
    </location>
</feature>
<dbReference type="AlphaFoldDB" id="A0A2Z5MTF1"/>
<accession>A0A2Z5MTF1</accession>
<sequence length="254" mass="26884">MSSGYSGGSAVGGSDGGEGRTTVVGATQGLSPGDKKVLCEALCKCSAIGVATRGGSRVLRQACVAQRLDFANETSRMMNGKTTEYLPEVSYDMRQEPPAPIMLDDDPLIPHDNLLDWIRDKWPGKMGGYRRDKRAGGPGVRRPDVVIVNDPSQPPVQSNIKNVVEMKFDDSFGQGQKDAYIRIAGSRSKYAPLDRASCGCSDKQSDTQPTRSTQSHTATDDVFGTDAGSHSSMGPSGLPLPPQGPGNPGVAFPP</sequence>